<protein>
    <submittedName>
        <fullName evidence="1">Uncharacterized protein</fullName>
    </submittedName>
</protein>
<dbReference type="HOGENOM" id="CLU_2720163_0_0_0"/>
<name>L0D4X8_SINAD</name>
<dbReference type="KEGG" id="saci:Sinac_0020"/>
<dbReference type="AlphaFoldDB" id="L0D4X8"/>
<dbReference type="EMBL" id="CP003364">
    <property type="protein sequence ID" value="AGA24484.1"/>
    <property type="molecule type" value="Genomic_DNA"/>
</dbReference>
<evidence type="ECO:0000313" key="1">
    <source>
        <dbReference type="EMBL" id="AGA24484.1"/>
    </source>
</evidence>
<keyword evidence="2" id="KW-1185">Reference proteome</keyword>
<organism evidence="1 2">
    <name type="scientific">Singulisphaera acidiphila (strain ATCC BAA-1392 / DSM 18658 / VKM B-2454 / MOB10)</name>
    <dbReference type="NCBI Taxonomy" id="886293"/>
    <lineage>
        <taxon>Bacteria</taxon>
        <taxon>Pseudomonadati</taxon>
        <taxon>Planctomycetota</taxon>
        <taxon>Planctomycetia</taxon>
        <taxon>Isosphaerales</taxon>
        <taxon>Isosphaeraceae</taxon>
        <taxon>Singulisphaera</taxon>
    </lineage>
</organism>
<gene>
    <name evidence="1" type="ordered locus">Sinac_0020</name>
</gene>
<dbReference type="RefSeq" id="WP_015243669.1">
    <property type="nucleotide sequence ID" value="NC_019892.1"/>
</dbReference>
<accession>L0D4X8</accession>
<evidence type="ECO:0000313" key="2">
    <source>
        <dbReference type="Proteomes" id="UP000010798"/>
    </source>
</evidence>
<reference evidence="1 2" key="1">
    <citation type="submission" date="2012-02" db="EMBL/GenBank/DDBJ databases">
        <title>Complete sequence of chromosome of Singulisphaera acidiphila DSM 18658.</title>
        <authorList>
            <consortium name="US DOE Joint Genome Institute (JGI-PGF)"/>
            <person name="Lucas S."/>
            <person name="Copeland A."/>
            <person name="Lapidus A."/>
            <person name="Glavina del Rio T."/>
            <person name="Dalin E."/>
            <person name="Tice H."/>
            <person name="Bruce D."/>
            <person name="Goodwin L."/>
            <person name="Pitluck S."/>
            <person name="Peters L."/>
            <person name="Ovchinnikova G."/>
            <person name="Chertkov O."/>
            <person name="Kyrpides N."/>
            <person name="Mavromatis K."/>
            <person name="Ivanova N."/>
            <person name="Brettin T."/>
            <person name="Detter J.C."/>
            <person name="Han C."/>
            <person name="Larimer F."/>
            <person name="Land M."/>
            <person name="Hauser L."/>
            <person name="Markowitz V."/>
            <person name="Cheng J.-F."/>
            <person name="Hugenholtz P."/>
            <person name="Woyke T."/>
            <person name="Wu D."/>
            <person name="Tindall B."/>
            <person name="Pomrenke H."/>
            <person name="Brambilla E."/>
            <person name="Klenk H.-P."/>
            <person name="Eisen J.A."/>
        </authorList>
    </citation>
    <scope>NUCLEOTIDE SEQUENCE [LARGE SCALE GENOMIC DNA]</scope>
    <source>
        <strain evidence="2">ATCC BAA-1392 / DSM 18658 / VKM B-2454 / MOB10</strain>
    </source>
</reference>
<dbReference type="Proteomes" id="UP000010798">
    <property type="component" value="Chromosome"/>
</dbReference>
<sequence>MSCVKVGRWIFPIENVIAIESRVGGASVKLKGGHEAILNKAEAEAFLLRFERNAVIEELGDLSDSVTSDETA</sequence>
<proteinExistence type="predicted"/>